<name>A0A098B851_DESHA</name>
<dbReference type="InterPro" id="IPR003124">
    <property type="entry name" value="WH2_dom"/>
</dbReference>
<dbReference type="SUPFAM" id="SSF56281">
    <property type="entry name" value="Metallo-hydrolase/oxidoreductase"/>
    <property type="match status" value="1"/>
</dbReference>
<dbReference type="PROSITE" id="PS51082">
    <property type="entry name" value="WH2"/>
    <property type="match status" value="1"/>
</dbReference>
<dbReference type="Gene3D" id="1.10.10.10">
    <property type="entry name" value="Winged helix-like DNA-binding domain superfamily/Winged helix DNA-binding domain"/>
    <property type="match status" value="1"/>
</dbReference>
<dbReference type="AlphaFoldDB" id="A0A098B851"/>
<dbReference type="Pfam" id="PF00753">
    <property type="entry name" value="Lactamase_B"/>
    <property type="match status" value="1"/>
</dbReference>
<gene>
    <name evidence="2" type="ORF">DPCES_4659</name>
</gene>
<dbReference type="PANTHER" id="PTHR23131">
    <property type="entry name" value="ENDORIBONUCLEASE LACTB2"/>
    <property type="match status" value="1"/>
</dbReference>
<dbReference type="GO" id="GO:0003779">
    <property type="term" value="F:actin binding"/>
    <property type="evidence" value="ECO:0007669"/>
    <property type="project" value="InterPro"/>
</dbReference>
<dbReference type="InterPro" id="IPR036388">
    <property type="entry name" value="WH-like_DNA-bd_sf"/>
</dbReference>
<keyword evidence="2" id="KW-0378">Hydrolase</keyword>
<evidence type="ECO:0000259" key="1">
    <source>
        <dbReference type="PROSITE" id="PS51082"/>
    </source>
</evidence>
<dbReference type="GO" id="GO:0016787">
    <property type="term" value="F:hydrolase activity"/>
    <property type="evidence" value="ECO:0007669"/>
    <property type="project" value="UniProtKB-KW"/>
</dbReference>
<dbReference type="Gene3D" id="3.60.15.10">
    <property type="entry name" value="Ribonuclease Z/Hydroxyacylglutathione hydrolase-like"/>
    <property type="match status" value="1"/>
</dbReference>
<dbReference type="PATRIC" id="fig|49338.4.peg.5008"/>
<protein>
    <submittedName>
        <fullName evidence="2">Zn-dependent hydrolase, glyoxylase</fullName>
    </submittedName>
</protein>
<dbReference type="InterPro" id="IPR036866">
    <property type="entry name" value="RibonucZ/Hydroxyglut_hydro"/>
</dbReference>
<accession>A0A098B851</accession>
<organism evidence="2">
    <name type="scientific">Desulfitobacterium hafniense</name>
    <name type="common">Desulfitobacterium frappieri</name>
    <dbReference type="NCBI Taxonomy" id="49338"/>
    <lineage>
        <taxon>Bacteria</taxon>
        <taxon>Bacillati</taxon>
        <taxon>Bacillota</taxon>
        <taxon>Clostridia</taxon>
        <taxon>Eubacteriales</taxon>
        <taxon>Desulfitobacteriaceae</taxon>
        <taxon>Desulfitobacterium</taxon>
    </lineage>
</organism>
<sequence length="323" mass="37320">MIREVYPQIYLNEIPLPKNPLKALNSYIIPSQGRSLILDTGFNREECRNALMEGIRASGIDLKRTDLVLTHMHVDHSGLADYLWKQGCKVYIGKKDGILLNNFRTSPEQVLGHLSEGLNLNQGIGMKEIEAFDIAPKEPFAYTPLQEGDCLEVGPYRFEVIDIPGHSPGHIGLYERKHKLFLGGDHILNEITPNITFWHYKIDSLGNFMESLNKIRRFDIDWVFPSHRSLIQDHRQRIDELIIHHQERLEEITGILRDGQKSVIETAARMHWDLSYKSWNDFPLTQKWFASGEAMAHLEHLVYKGEAQRVNSEGKHYYELVNP</sequence>
<dbReference type="SMART" id="SM00849">
    <property type="entry name" value="Lactamase_B"/>
    <property type="match status" value="1"/>
</dbReference>
<feature type="domain" description="WH2" evidence="1">
    <location>
        <begin position="47"/>
        <end position="65"/>
    </location>
</feature>
<dbReference type="InterPro" id="IPR050662">
    <property type="entry name" value="Sec-metab_biosynth-thioest"/>
</dbReference>
<dbReference type="PANTHER" id="PTHR23131:SF4">
    <property type="entry name" value="METALLO-BETA-LACTAMASE SUPERFAMILY POTEIN"/>
    <property type="match status" value="1"/>
</dbReference>
<reference evidence="2" key="1">
    <citation type="submission" date="2014-07" db="EMBL/GenBank/DDBJ databases">
        <authorList>
            <person name="Hornung V.Bastian."/>
        </authorList>
    </citation>
    <scope>NUCLEOTIDE SEQUENCE</scope>
    <source>
        <strain evidence="2">PCE-S</strain>
    </source>
</reference>
<dbReference type="InterPro" id="IPR001279">
    <property type="entry name" value="Metallo-B-lactamas"/>
</dbReference>
<dbReference type="EMBL" id="LK996017">
    <property type="protein sequence ID" value="CDX04545.1"/>
    <property type="molecule type" value="Genomic_DNA"/>
</dbReference>
<proteinExistence type="predicted"/>
<evidence type="ECO:0000313" key="2">
    <source>
        <dbReference type="EMBL" id="CDX04545.1"/>
    </source>
</evidence>
<dbReference type="RefSeq" id="WP_018214062.1">
    <property type="nucleotide sequence ID" value="NZ_JAYFNZ010000046.1"/>
</dbReference>